<evidence type="ECO:0000313" key="2">
    <source>
        <dbReference type="Proteomes" id="UP000198407"/>
    </source>
</evidence>
<evidence type="ECO:0000313" key="1">
    <source>
        <dbReference type="EMBL" id="SNT18252.1"/>
    </source>
</evidence>
<gene>
    <name evidence="1" type="ORF">SAMN05444352_12742</name>
</gene>
<dbReference type="InterPro" id="IPR029470">
    <property type="entry name" value="PDDEXK_4"/>
</dbReference>
<reference evidence="2" key="1">
    <citation type="submission" date="2017-06" db="EMBL/GenBank/DDBJ databases">
        <authorList>
            <person name="Varghese N."/>
            <person name="Submissions S."/>
        </authorList>
    </citation>
    <scope>NUCLEOTIDE SEQUENCE [LARGE SCALE GENOMIC DNA]</scope>
    <source>
        <strain evidence="2">DSM 22348</strain>
    </source>
</reference>
<keyword evidence="2" id="KW-1185">Reference proteome</keyword>
<dbReference type="Pfam" id="PF14281">
    <property type="entry name" value="PDDEXK_4"/>
    <property type="match status" value="1"/>
</dbReference>
<organism evidence="1 2">
    <name type="scientific">Pseudomonas japonica</name>
    <dbReference type="NCBI Taxonomy" id="256466"/>
    <lineage>
        <taxon>Bacteria</taxon>
        <taxon>Pseudomonadati</taxon>
        <taxon>Pseudomonadota</taxon>
        <taxon>Gammaproteobacteria</taxon>
        <taxon>Pseudomonadales</taxon>
        <taxon>Pseudomonadaceae</taxon>
        <taxon>Pseudomonas</taxon>
    </lineage>
</organism>
<dbReference type="AlphaFoldDB" id="A0A239KKN3"/>
<dbReference type="Proteomes" id="UP000198407">
    <property type="component" value="Unassembled WGS sequence"/>
</dbReference>
<sequence>MLALSTSSEALQICYPKEVNVSRFLAWLIDPTQGHGLGDQALKSLLTRAGLSAQVANLSLNDRRFLAAANINTLAFSSVTVMVEAELGLPGEPRYIDVLVVDPAAKLYVAIENKFGHREGADQTRTYHKGLSALFSAYRGIHLYLDSNEKEPEDNRWIPIGYSWLTEFLAQVEQLNWVAPHVRSTMSQFRLAMQDEDDLAEGSMLGSLVTTVAGRHGDVLDTLHGLLTPNAPRSRAKDLAALVRNAGSGNEAKASVRLFQLYGRRPQIWDRCLKERKFARFYSALHKEFSQLLVDPRRVVTYFSLQEFQRLLDPELGTFWAAVMRVRQEGEHFRVTSYLSLNCVKAEFREQMLDIANAERKRNQIRQTRQSDGHITIHLGSCLAPVKAAEQAVEQLNALRVLLKDVG</sequence>
<name>A0A239KKN3_9PSED</name>
<dbReference type="EMBL" id="FZOL01000027">
    <property type="protein sequence ID" value="SNT18252.1"/>
    <property type="molecule type" value="Genomic_DNA"/>
</dbReference>
<proteinExistence type="predicted"/>
<protein>
    <submittedName>
        <fullName evidence="1">PD-(D/E)XK nuclease superfamily protein</fullName>
    </submittedName>
</protein>
<accession>A0A239KKN3</accession>